<protein>
    <recommendedName>
        <fullName evidence="4">Lipoprotein</fullName>
    </recommendedName>
</protein>
<sequence length="65" mass="7756">MKKSKYFLFAGLFFFVFSCILLILKAYDIANEEKYEVKQILLIISTILYIVSLSVYVIMRFIFKK</sequence>
<evidence type="ECO:0000256" key="1">
    <source>
        <dbReference type="SAM" id="Phobius"/>
    </source>
</evidence>
<dbReference type="PROSITE" id="PS51257">
    <property type="entry name" value="PROKAR_LIPOPROTEIN"/>
    <property type="match status" value="1"/>
</dbReference>
<keyword evidence="1" id="KW-0812">Transmembrane</keyword>
<comment type="caution">
    <text evidence="2">The sequence shown here is derived from an EMBL/GenBank/DDBJ whole genome shotgun (WGS) entry which is preliminary data.</text>
</comment>
<dbReference type="AlphaFoldDB" id="A0A562KFV1"/>
<keyword evidence="3" id="KW-1185">Reference proteome</keyword>
<dbReference type="Proteomes" id="UP000315312">
    <property type="component" value="Unassembled WGS sequence"/>
</dbReference>
<evidence type="ECO:0000313" key="2">
    <source>
        <dbReference type="EMBL" id="TWH94252.1"/>
    </source>
</evidence>
<name>A0A562KFV1_9FLAO</name>
<evidence type="ECO:0000313" key="3">
    <source>
        <dbReference type="Proteomes" id="UP000315312"/>
    </source>
</evidence>
<reference evidence="2 3" key="1">
    <citation type="journal article" date="2015" name="Stand. Genomic Sci.">
        <title>Genomic Encyclopedia of Bacterial and Archaeal Type Strains, Phase III: the genomes of soil and plant-associated and newly described type strains.</title>
        <authorList>
            <person name="Whitman W.B."/>
            <person name="Woyke T."/>
            <person name="Klenk H.P."/>
            <person name="Zhou Y."/>
            <person name="Lilburn T.G."/>
            <person name="Beck B.J."/>
            <person name="De Vos P."/>
            <person name="Vandamme P."/>
            <person name="Eisen J.A."/>
            <person name="Garrity G."/>
            <person name="Hugenholtz P."/>
            <person name="Kyrpides N.C."/>
        </authorList>
    </citation>
    <scope>NUCLEOTIDE SEQUENCE [LARGE SCALE GENOMIC DNA]</scope>
    <source>
        <strain evidence="2 3">CGMCC 1.6844</strain>
    </source>
</reference>
<evidence type="ECO:0008006" key="4">
    <source>
        <dbReference type="Google" id="ProtNLM"/>
    </source>
</evidence>
<feature type="transmembrane region" description="Helical" evidence="1">
    <location>
        <begin position="39"/>
        <end position="63"/>
    </location>
</feature>
<accession>A0A562KFV1</accession>
<proteinExistence type="predicted"/>
<gene>
    <name evidence="2" type="ORF">IP97_01810</name>
</gene>
<keyword evidence="1" id="KW-0472">Membrane</keyword>
<feature type="transmembrane region" description="Helical" evidence="1">
    <location>
        <begin position="7"/>
        <end position="27"/>
    </location>
</feature>
<dbReference type="EMBL" id="VLKM01000006">
    <property type="protein sequence ID" value="TWH94252.1"/>
    <property type="molecule type" value="Genomic_DNA"/>
</dbReference>
<organism evidence="2 3">
    <name type="scientific">Flavobacterium cheniae</name>
    <dbReference type="NCBI Taxonomy" id="295428"/>
    <lineage>
        <taxon>Bacteria</taxon>
        <taxon>Pseudomonadati</taxon>
        <taxon>Bacteroidota</taxon>
        <taxon>Flavobacteriia</taxon>
        <taxon>Flavobacteriales</taxon>
        <taxon>Flavobacteriaceae</taxon>
        <taxon>Flavobacterium</taxon>
    </lineage>
</organism>
<keyword evidence="1" id="KW-1133">Transmembrane helix</keyword>